<sequence>MKIAICDDEKDVIKDVKSQIMKCVKDKEYHDEIVILEFLSGDQLISYYNIRQDIDIVFLDIIMDGCNGVEVAEKIRNKDKKINIIFLTSVDQYVYEGYRLKANDYIIKSSSYRRVRETFERIMNDIVDYEKHFILEKNDGGLFKIYYQEIVYIETYGRKTRIITNSGSIVSYKTMKQHMEELDNSFYRCHESFIVNMLYIKKIERFNLVLKNGAEIMIGKNRKCNFMKELTLYYGRKM</sequence>
<dbReference type="EMBL" id="PSQG01000045">
    <property type="protein sequence ID" value="RCH41580.1"/>
    <property type="molecule type" value="Genomic_DNA"/>
</dbReference>
<dbReference type="InterPro" id="IPR046947">
    <property type="entry name" value="LytR-like"/>
</dbReference>
<feature type="domain" description="HTH LytTR-type" evidence="5">
    <location>
        <begin position="133"/>
        <end position="205"/>
    </location>
</feature>
<keyword evidence="6" id="KW-0238">DNA-binding</keyword>
<evidence type="ECO:0000256" key="2">
    <source>
        <dbReference type="ARBA" id="ARBA00024867"/>
    </source>
</evidence>
<dbReference type="Pfam" id="PF04397">
    <property type="entry name" value="LytTR"/>
    <property type="match status" value="1"/>
</dbReference>
<comment type="caution">
    <text evidence="6">The sequence shown here is derived from an EMBL/GenBank/DDBJ whole genome shotgun (WGS) entry which is preliminary data.</text>
</comment>
<dbReference type="InterPro" id="IPR011006">
    <property type="entry name" value="CheY-like_superfamily"/>
</dbReference>
<organism evidence="6 7">
    <name type="scientific">Blautia obeum</name>
    <dbReference type="NCBI Taxonomy" id="40520"/>
    <lineage>
        <taxon>Bacteria</taxon>
        <taxon>Bacillati</taxon>
        <taxon>Bacillota</taxon>
        <taxon>Clostridia</taxon>
        <taxon>Lachnospirales</taxon>
        <taxon>Lachnospiraceae</taxon>
        <taxon>Blautia</taxon>
    </lineage>
</organism>
<dbReference type="SMART" id="SM00448">
    <property type="entry name" value="REC"/>
    <property type="match status" value="1"/>
</dbReference>
<name>A0A367FT01_9FIRM</name>
<feature type="modified residue" description="4-aspartylphosphate" evidence="3">
    <location>
        <position position="60"/>
    </location>
</feature>
<dbReference type="AlphaFoldDB" id="A0A367FT01"/>
<dbReference type="SUPFAM" id="SSF52172">
    <property type="entry name" value="CheY-like"/>
    <property type="match status" value="1"/>
</dbReference>
<dbReference type="SMART" id="SM00850">
    <property type="entry name" value="LytTR"/>
    <property type="match status" value="1"/>
</dbReference>
<protein>
    <recommendedName>
        <fullName evidence="1">Stage 0 sporulation protein A homolog</fullName>
    </recommendedName>
</protein>
<dbReference type="Gene3D" id="3.40.50.2300">
    <property type="match status" value="1"/>
</dbReference>
<dbReference type="PROSITE" id="PS50110">
    <property type="entry name" value="RESPONSE_REGULATORY"/>
    <property type="match status" value="1"/>
</dbReference>
<evidence type="ECO:0000313" key="6">
    <source>
        <dbReference type="EMBL" id="RCH41580.1"/>
    </source>
</evidence>
<evidence type="ECO:0000313" key="7">
    <source>
        <dbReference type="Proteomes" id="UP000253208"/>
    </source>
</evidence>
<dbReference type="GO" id="GO:0003677">
    <property type="term" value="F:DNA binding"/>
    <property type="evidence" value="ECO:0007669"/>
    <property type="project" value="UniProtKB-KW"/>
</dbReference>
<evidence type="ECO:0000259" key="4">
    <source>
        <dbReference type="PROSITE" id="PS50110"/>
    </source>
</evidence>
<dbReference type="PANTHER" id="PTHR37299">
    <property type="entry name" value="TRANSCRIPTIONAL REGULATOR-RELATED"/>
    <property type="match status" value="1"/>
</dbReference>
<comment type="function">
    <text evidence="2">May play the central regulatory role in sporulation. It may be an element of the effector pathway responsible for the activation of sporulation genes in response to nutritional stress. Spo0A may act in concert with spo0H (a sigma factor) to control the expression of some genes that are critical to the sporulation process.</text>
</comment>
<feature type="domain" description="Response regulatory" evidence="4">
    <location>
        <begin position="2"/>
        <end position="123"/>
    </location>
</feature>
<dbReference type="Proteomes" id="UP000253208">
    <property type="component" value="Unassembled WGS sequence"/>
</dbReference>
<gene>
    <name evidence="6" type="ORF">C4886_17585</name>
</gene>
<dbReference type="PROSITE" id="PS50930">
    <property type="entry name" value="HTH_LYTTR"/>
    <property type="match status" value="1"/>
</dbReference>
<dbReference type="GO" id="GO:0000156">
    <property type="term" value="F:phosphorelay response regulator activity"/>
    <property type="evidence" value="ECO:0007669"/>
    <property type="project" value="InterPro"/>
</dbReference>
<dbReference type="Pfam" id="PF00072">
    <property type="entry name" value="Response_reg"/>
    <property type="match status" value="1"/>
</dbReference>
<evidence type="ECO:0000259" key="5">
    <source>
        <dbReference type="PROSITE" id="PS50930"/>
    </source>
</evidence>
<dbReference type="InterPro" id="IPR007492">
    <property type="entry name" value="LytTR_DNA-bd_dom"/>
</dbReference>
<accession>A0A367FT01</accession>
<proteinExistence type="predicted"/>
<keyword evidence="3" id="KW-0597">Phosphoprotein</keyword>
<dbReference type="InterPro" id="IPR001789">
    <property type="entry name" value="Sig_transdc_resp-reg_receiver"/>
</dbReference>
<dbReference type="PANTHER" id="PTHR37299:SF1">
    <property type="entry name" value="STAGE 0 SPORULATION PROTEIN A HOMOLOG"/>
    <property type="match status" value="1"/>
</dbReference>
<reference evidence="6 7" key="1">
    <citation type="submission" date="2018-02" db="EMBL/GenBank/DDBJ databases">
        <title>Complete genome sequencing of Faecalibacterium prausnitzii strains isolated from the human gut.</title>
        <authorList>
            <person name="Fitzgerald B.C."/>
            <person name="Shkoporov A.N."/>
            <person name="Ross P.R."/>
            <person name="Hill C."/>
        </authorList>
    </citation>
    <scope>NUCLEOTIDE SEQUENCE [LARGE SCALE GENOMIC DNA]</scope>
    <source>
        <strain evidence="6 7">APC942/31-1</strain>
    </source>
</reference>
<evidence type="ECO:0000256" key="1">
    <source>
        <dbReference type="ARBA" id="ARBA00018672"/>
    </source>
</evidence>
<dbReference type="Gene3D" id="2.40.50.1020">
    <property type="entry name" value="LytTr DNA-binding domain"/>
    <property type="match status" value="1"/>
</dbReference>
<dbReference type="RefSeq" id="WP_114002911.1">
    <property type="nucleotide sequence ID" value="NZ_PSQG01000045.1"/>
</dbReference>
<evidence type="ECO:0000256" key="3">
    <source>
        <dbReference type="PROSITE-ProRule" id="PRU00169"/>
    </source>
</evidence>